<dbReference type="InterPro" id="IPR036864">
    <property type="entry name" value="Zn2-C6_fun-type_DNA-bd_sf"/>
</dbReference>
<feature type="compositionally biased region" description="Gly residues" evidence="5">
    <location>
        <begin position="203"/>
        <end position="213"/>
    </location>
</feature>
<gene>
    <name evidence="7" type="ORF">AAE3_LOCUS3667</name>
</gene>
<sequence>MANRRRRDTDKEPPPVSPAQTLSTQHPPPPPTTTTATTATAAAPPPRQSSLPSSLIPHLYSAPQHHPPRDSSTRTTLSAEAEHEHEHDEEREEEEDRKGTFPLSPLPSRAHAHVDSLSSHSISHSHPQSQSQTQSHTRTHFRTHSHSHSSQISTHHQHPHGQDRFPPLPAPIYGYGNTYGNTYEYDDSPMGVPADQQLRHFPGGMGSGSGMGGAETMARQGGPAGSSSMSSMHQYRLDPAAASPSMPTSSASSHQRGYTSPIYSSEPAFHSSQHQQRIVPSHQHLQHHQQSQHHPQSQHQQSHPHHPHHQQRNPPTSYTFPPPLPLLPLPLPLPSSSSSSASSREVGYYQQRTATSWREGEAGPSSLAHPVPRMGQIQDYSRRERDREREGRRRRSSPSFMAVDMQTPMALDTAPHGYGSRNAIFEHGVGQAQCMVMDRATDKASTGTPPEEGMEDKDTEDMEDMDRDRDRALIIPPLSSSSGGGGDDLSFSAYDRHDAYAYPPVGSLSISAPPSANGKRRRAESVETDDNARGTGKSRNPRKTAVACNFCRGRKLRCNGVKPSCYNCTVRKFECEYVPIQRRRGPGKAPKGSRSRKAQQAGGSGSGGAGRSEPSGSSSSKNAGERGPSSNVMMIPEYELDALAPELRPFTSVMALDHFGFDAASMPSLPSLSLPQYASGESGSEYVMGQRSGRGRSRGRGSGDETDGDGKM</sequence>
<dbReference type="GO" id="GO:0000981">
    <property type="term" value="F:DNA-binding transcription factor activity, RNA polymerase II-specific"/>
    <property type="evidence" value="ECO:0007669"/>
    <property type="project" value="InterPro"/>
</dbReference>
<evidence type="ECO:0000256" key="3">
    <source>
        <dbReference type="ARBA" id="ARBA00023163"/>
    </source>
</evidence>
<evidence type="ECO:0000256" key="5">
    <source>
        <dbReference type="SAM" id="MobiDB-lite"/>
    </source>
</evidence>
<organism evidence="7 8">
    <name type="scientific">Cyclocybe aegerita</name>
    <name type="common">Black poplar mushroom</name>
    <name type="synonym">Agrocybe aegerita</name>
    <dbReference type="NCBI Taxonomy" id="1973307"/>
    <lineage>
        <taxon>Eukaryota</taxon>
        <taxon>Fungi</taxon>
        <taxon>Dikarya</taxon>
        <taxon>Basidiomycota</taxon>
        <taxon>Agaricomycotina</taxon>
        <taxon>Agaricomycetes</taxon>
        <taxon>Agaricomycetidae</taxon>
        <taxon>Agaricales</taxon>
        <taxon>Agaricineae</taxon>
        <taxon>Bolbitiaceae</taxon>
        <taxon>Cyclocybe</taxon>
    </lineage>
</organism>
<dbReference type="Pfam" id="PF00172">
    <property type="entry name" value="Zn_clus"/>
    <property type="match status" value="1"/>
</dbReference>
<dbReference type="PANTHER" id="PTHR31069">
    <property type="entry name" value="OLEATE-ACTIVATED TRANSCRIPTION FACTOR 1-RELATED"/>
    <property type="match status" value="1"/>
</dbReference>
<name>A0A8S0VXY5_CYCAE</name>
<dbReference type="GO" id="GO:0003677">
    <property type="term" value="F:DNA binding"/>
    <property type="evidence" value="ECO:0007669"/>
    <property type="project" value="UniProtKB-KW"/>
</dbReference>
<feature type="compositionally biased region" description="Basic residues" evidence="5">
    <location>
        <begin position="582"/>
        <end position="597"/>
    </location>
</feature>
<feature type="compositionally biased region" description="Low complexity" evidence="5">
    <location>
        <begin position="292"/>
        <end position="301"/>
    </location>
</feature>
<dbReference type="PANTHER" id="PTHR31069:SF32">
    <property type="entry name" value="ARGININE METABOLISM REGULATION PROTEIN II"/>
    <property type="match status" value="1"/>
</dbReference>
<dbReference type="InterPro" id="IPR001138">
    <property type="entry name" value="Zn2Cys6_DnaBD"/>
</dbReference>
<comment type="caution">
    <text evidence="7">The sequence shown here is derived from an EMBL/GenBank/DDBJ whole genome shotgun (WGS) entry which is preliminary data.</text>
</comment>
<evidence type="ECO:0000313" key="7">
    <source>
        <dbReference type="EMBL" id="CAA7261591.1"/>
    </source>
</evidence>
<accession>A0A8S0VXY5</accession>
<dbReference type="Proteomes" id="UP000467700">
    <property type="component" value="Unassembled WGS sequence"/>
</dbReference>
<keyword evidence="2" id="KW-0238">DNA-binding</keyword>
<evidence type="ECO:0000256" key="2">
    <source>
        <dbReference type="ARBA" id="ARBA00023125"/>
    </source>
</evidence>
<dbReference type="GO" id="GO:0008270">
    <property type="term" value="F:zinc ion binding"/>
    <property type="evidence" value="ECO:0007669"/>
    <property type="project" value="InterPro"/>
</dbReference>
<feature type="compositionally biased region" description="Basic residues" evidence="5">
    <location>
        <begin position="137"/>
        <end position="147"/>
    </location>
</feature>
<keyword evidence="1" id="KW-0805">Transcription regulation</keyword>
<evidence type="ECO:0000259" key="6">
    <source>
        <dbReference type="PROSITE" id="PS50048"/>
    </source>
</evidence>
<feature type="compositionally biased region" description="Low complexity" evidence="5">
    <location>
        <begin position="33"/>
        <end position="54"/>
    </location>
</feature>
<feature type="compositionally biased region" description="Low complexity" evidence="5">
    <location>
        <begin position="116"/>
        <end position="136"/>
    </location>
</feature>
<protein>
    <recommendedName>
        <fullName evidence="6">Zn(2)-C6 fungal-type domain-containing protein</fullName>
    </recommendedName>
</protein>
<evidence type="ECO:0000313" key="8">
    <source>
        <dbReference type="Proteomes" id="UP000467700"/>
    </source>
</evidence>
<keyword evidence="8" id="KW-1185">Reference proteome</keyword>
<feature type="compositionally biased region" description="Polar residues" evidence="5">
    <location>
        <begin position="254"/>
        <end position="263"/>
    </location>
</feature>
<proteinExistence type="predicted"/>
<dbReference type="PROSITE" id="PS50048">
    <property type="entry name" value="ZN2_CY6_FUNGAL_2"/>
    <property type="match status" value="1"/>
</dbReference>
<feature type="region of interest" description="Disordered" evidence="5">
    <location>
        <begin position="502"/>
        <end position="543"/>
    </location>
</feature>
<feature type="compositionally biased region" description="Pro residues" evidence="5">
    <location>
        <begin position="320"/>
        <end position="333"/>
    </location>
</feature>
<feature type="region of interest" description="Disordered" evidence="5">
    <location>
        <begin position="582"/>
        <end position="632"/>
    </location>
</feature>
<dbReference type="SUPFAM" id="SSF57701">
    <property type="entry name" value="Zn2/Cys6 DNA-binding domain"/>
    <property type="match status" value="1"/>
</dbReference>
<dbReference type="CDD" id="cd00067">
    <property type="entry name" value="GAL4"/>
    <property type="match status" value="1"/>
</dbReference>
<feature type="region of interest" description="Disordered" evidence="5">
    <location>
        <begin position="441"/>
        <end position="463"/>
    </location>
</feature>
<evidence type="ECO:0000256" key="1">
    <source>
        <dbReference type="ARBA" id="ARBA00023015"/>
    </source>
</evidence>
<evidence type="ECO:0000256" key="4">
    <source>
        <dbReference type="ARBA" id="ARBA00023242"/>
    </source>
</evidence>
<feature type="compositionally biased region" description="Low complexity" evidence="5">
    <location>
        <begin position="239"/>
        <end position="253"/>
    </location>
</feature>
<feature type="compositionally biased region" description="Low complexity" evidence="5">
    <location>
        <begin position="611"/>
        <end position="622"/>
    </location>
</feature>
<reference evidence="7 8" key="1">
    <citation type="submission" date="2020-01" db="EMBL/GenBank/DDBJ databases">
        <authorList>
            <person name="Gupta K D."/>
        </authorList>
    </citation>
    <scope>NUCLEOTIDE SEQUENCE [LARGE SCALE GENOMIC DNA]</scope>
</reference>
<dbReference type="PROSITE" id="PS00463">
    <property type="entry name" value="ZN2_CY6_FUNGAL_1"/>
    <property type="match status" value="1"/>
</dbReference>
<feature type="region of interest" description="Disordered" evidence="5">
    <location>
        <begin position="202"/>
        <end position="402"/>
    </location>
</feature>
<feature type="compositionally biased region" description="Basic residues" evidence="5">
    <location>
        <begin position="302"/>
        <end position="311"/>
    </location>
</feature>
<feature type="compositionally biased region" description="Acidic residues" evidence="5">
    <location>
        <begin position="452"/>
        <end position="463"/>
    </location>
</feature>
<dbReference type="Gene3D" id="4.10.240.10">
    <property type="entry name" value="Zn(2)-C6 fungal-type DNA-binding domain"/>
    <property type="match status" value="1"/>
</dbReference>
<dbReference type="AlphaFoldDB" id="A0A8S0VXY5"/>
<feature type="region of interest" description="Disordered" evidence="5">
    <location>
        <begin position="668"/>
        <end position="712"/>
    </location>
</feature>
<feature type="compositionally biased region" description="Low complexity" evidence="5">
    <location>
        <begin position="334"/>
        <end position="343"/>
    </location>
</feature>
<feature type="domain" description="Zn(2)-C6 fungal-type" evidence="6">
    <location>
        <begin position="547"/>
        <end position="577"/>
    </location>
</feature>
<dbReference type="SMART" id="SM00066">
    <property type="entry name" value="GAL4"/>
    <property type="match status" value="1"/>
</dbReference>
<keyword evidence="4" id="KW-0539">Nucleus</keyword>
<feature type="compositionally biased region" description="Basic and acidic residues" evidence="5">
    <location>
        <begin position="380"/>
        <end position="391"/>
    </location>
</feature>
<dbReference type="InterPro" id="IPR050675">
    <property type="entry name" value="OAF3"/>
</dbReference>
<dbReference type="EMBL" id="CACVBS010000033">
    <property type="protein sequence ID" value="CAA7261591.1"/>
    <property type="molecule type" value="Genomic_DNA"/>
</dbReference>
<keyword evidence="3" id="KW-0804">Transcription</keyword>
<feature type="region of interest" description="Disordered" evidence="5">
    <location>
        <begin position="1"/>
        <end position="170"/>
    </location>
</feature>
<dbReference type="OrthoDB" id="39175at2759"/>